<sequence length="471" mass="51677">MSNYKKVTSNIIVKLQIIVGVEHVLSGAAILDHYAYDAGTRKDILRYPELVVLPGSSQEVAEIMKLANKHLIPVTPRGGGSGLAGGAVALKGGILLDLVRMNRIIHVDIAAKYMIVEAAVRTLDIQNEAKRHGLLYAGDPCSSDDCVIAGNVATNAGGNKAVKYGVTADQIYELEIVTPQGKILTLGGRLKKNSTGYSLIKLIAGSEGTLGIITKITLKLQKLAPLLPNFLAIFPNLAAAVTLVEALLAEKNALDTTSLELMDRHTVIAIENYQKTKIFYGDIGDVLLIQLEAQNQEDVRFKELYLKELCSLHNCLDIRSIEGEAIWRGRRQWGKALEVDEPIGASEDLVVPVDLITPFIQNLESLATSFQFDFRIAGHAGDGNLHLRILPGTVPIEEWENKLKEFREVLYAVTYSLGGRLSGEHGIGFKRKYFLRSVIQPDELELMKNLKKAFDPNFILNPGKIFDIDAS</sequence>
<dbReference type="EMBL" id="AKVJ01000031">
    <property type="protein sequence ID" value="EIW17121.1"/>
    <property type="molecule type" value="Genomic_DNA"/>
</dbReference>
<dbReference type="InterPro" id="IPR016169">
    <property type="entry name" value="FAD-bd_PCMH_sub2"/>
</dbReference>
<organism evidence="6 7">
    <name type="scientific">Pelosinus fermentans B4</name>
    <dbReference type="NCBI Taxonomy" id="1149862"/>
    <lineage>
        <taxon>Bacteria</taxon>
        <taxon>Bacillati</taxon>
        <taxon>Bacillota</taxon>
        <taxon>Negativicutes</taxon>
        <taxon>Selenomonadales</taxon>
        <taxon>Sporomusaceae</taxon>
        <taxon>Pelosinus</taxon>
    </lineage>
</organism>
<comment type="caution">
    <text evidence="6">The sequence shown here is derived from an EMBL/GenBank/DDBJ whole genome shotgun (WGS) entry which is preliminary data.</text>
</comment>
<dbReference type="GO" id="GO:0071949">
    <property type="term" value="F:FAD binding"/>
    <property type="evidence" value="ECO:0007669"/>
    <property type="project" value="InterPro"/>
</dbReference>
<feature type="domain" description="FAD-binding PCMH-type" evidence="5">
    <location>
        <begin position="44"/>
        <end position="223"/>
    </location>
</feature>
<dbReference type="InterPro" id="IPR004113">
    <property type="entry name" value="FAD-bd_oxidored_4_C"/>
</dbReference>
<dbReference type="SUPFAM" id="SSF56176">
    <property type="entry name" value="FAD-binding/transporter-associated domain-like"/>
    <property type="match status" value="1"/>
</dbReference>
<evidence type="ECO:0000256" key="4">
    <source>
        <dbReference type="ARBA" id="ARBA00023002"/>
    </source>
</evidence>
<dbReference type="AlphaFoldDB" id="I9L9Z4"/>
<accession>I9L9Z4</accession>
<evidence type="ECO:0000313" key="6">
    <source>
        <dbReference type="EMBL" id="EIW17121.1"/>
    </source>
</evidence>
<dbReference type="PANTHER" id="PTHR42934">
    <property type="entry name" value="GLYCOLATE OXIDASE SUBUNIT GLCD"/>
    <property type="match status" value="1"/>
</dbReference>
<dbReference type="InterPro" id="IPR016164">
    <property type="entry name" value="FAD-linked_Oxase-like_C"/>
</dbReference>
<evidence type="ECO:0000256" key="3">
    <source>
        <dbReference type="ARBA" id="ARBA00022827"/>
    </source>
</evidence>
<dbReference type="InterPro" id="IPR006094">
    <property type="entry name" value="Oxid_FAD_bind_N"/>
</dbReference>
<reference evidence="6 7" key="1">
    <citation type="journal article" date="2012" name="J. Bacteriol.">
        <title>Draft Genome Sequences for Two Metal-Reducing Pelosinus fermentans Strains Isolated from a Cr(VI)-Contaminated Site and for Type Strain R7.</title>
        <authorList>
            <person name="Brown S.D."/>
            <person name="Podar M."/>
            <person name="Klingeman D.M."/>
            <person name="Johnson C.M."/>
            <person name="Yang Z.K."/>
            <person name="Utturkar S.M."/>
            <person name="Land M.L."/>
            <person name="Mosher J.J."/>
            <person name="Hurt R.A.Jr."/>
            <person name="Phelps T.J."/>
            <person name="Palumbo A.V."/>
            <person name="Arkin A.P."/>
            <person name="Hazen T.C."/>
            <person name="Elias D.A."/>
        </authorList>
    </citation>
    <scope>NUCLEOTIDE SEQUENCE [LARGE SCALE GENOMIC DNA]</scope>
    <source>
        <strain evidence="6 7">B4</strain>
    </source>
</reference>
<dbReference type="InterPro" id="IPR016166">
    <property type="entry name" value="FAD-bd_PCMH"/>
</dbReference>
<proteinExistence type="predicted"/>
<dbReference type="Gene3D" id="3.30.465.10">
    <property type="match status" value="1"/>
</dbReference>
<keyword evidence="4" id="KW-0560">Oxidoreductase</keyword>
<dbReference type="SUPFAM" id="SSF55103">
    <property type="entry name" value="FAD-linked oxidases, C-terminal domain"/>
    <property type="match status" value="1"/>
</dbReference>
<dbReference type="InterPro" id="IPR051914">
    <property type="entry name" value="FAD-linked_OxidoTrans_Type4"/>
</dbReference>
<dbReference type="InterPro" id="IPR016171">
    <property type="entry name" value="Vanillyl_alc_oxidase_C-sub2"/>
</dbReference>
<evidence type="ECO:0000259" key="5">
    <source>
        <dbReference type="PROSITE" id="PS51387"/>
    </source>
</evidence>
<protein>
    <submittedName>
        <fullName evidence="6">FAD linked oxidase domain-containing protein</fullName>
    </submittedName>
</protein>
<dbReference type="Gene3D" id="3.30.70.2740">
    <property type="match status" value="1"/>
</dbReference>
<dbReference type="Pfam" id="PF02913">
    <property type="entry name" value="FAD-oxidase_C"/>
    <property type="match status" value="1"/>
</dbReference>
<keyword evidence="7" id="KW-1185">Reference proteome</keyword>
<dbReference type="InterPro" id="IPR036318">
    <property type="entry name" value="FAD-bd_PCMH-like_sf"/>
</dbReference>
<dbReference type="PATRIC" id="fig|1149862.3.peg.3445"/>
<dbReference type="GO" id="GO:0016491">
    <property type="term" value="F:oxidoreductase activity"/>
    <property type="evidence" value="ECO:0007669"/>
    <property type="project" value="UniProtKB-KW"/>
</dbReference>
<dbReference type="PROSITE" id="PS51387">
    <property type="entry name" value="FAD_PCMH"/>
    <property type="match status" value="1"/>
</dbReference>
<dbReference type="Pfam" id="PF01565">
    <property type="entry name" value="FAD_binding_4"/>
    <property type="match status" value="1"/>
</dbReference>
<keyword evidence="3" id="KW-0274">FAD</keyword>
<evidence type="ECO:0000313" key="7">
    <source>
        <dbReference type="Proteomes" id="UP000004324"/>
    </source>
</evidence>
<name>I9L9Z4_9FIRM</name>
<dbReference type="OrthoDB" id="9767256at2"/>
<dbReference type="RefSeq" id="WP_007936401.1">
    <property type="nucleotide sequence ID" value="NZ_AKVJ01000031.1"/>
</dbReference>
<evidence type="ECO:0000256" key="1">
    <source>
        <dbReference type="ARBA" id="ARBA00001974"/>
    </source>
</evidence>
<dbReference type="PANTHER" id="PTHR42934:SF2">
    <property type="entry name" value="GLYCOLATE OXIDASE SUBUNIT GLCD"/>
    <property type="match status" value="1"/>
</dbReference>
<comment type="cofactor">
    <cofactor evidence="1">
        <name>FAD</name>
        <dbReference type="ChEBI" id="CHEBI:57692"/>
    </cofactor>
</comment>
<gene>
    <name evidence="6" type="ORF">FB4_4477</name>
</gene>
<dbReference type="FunFam" id="1.10.45.10:FF:000001">
    <property type="entry name" value="D-lactate dehydrogenase mitochondrial"/>
    <property type="match status" value="1"/>
</dbReference>
<evidence type="ECO:0000256" key="2">
    <source>
        <dbReference type="ARBA" id="ARBA00022630"/>
    </source>
</evidence>
<keyword evidence="2" id="KW-0285">Flavoprotein</keyword>
<dbReference type="Proteomes" id="UP000004324">
    <property type="component" value="Unassembled WGS sequence"/>
</dbReference>
<dbReference type="Gene3D" id="1.10.45.10">
    <property type="entry name" value="Vanillyl-alcohol Oxidase, Chain A, domain 4"/>
    <property type="match status" value="1"/>
</dbReference>